<sequence>MLWLALRFSALPEDSGERLTLLEEVASRAYDYTPYIQPYAGDSLLLEISRSLRLFGGAQALCQGVSAELDKLCPHYHQGLAHSGRGAWILSFQQHPVSDADGEAVFVERLRGAPLALLVEHPGAVASLRQMGLSRLGELWQLPAAELGRRFGRDFVACLREIQGLGEAPPETYRPREHFHRQVEFASPLRDCGQLEVPARQLLRQLVDDLVARQRQCQHICWRLRSPAGEQLELAINCTRVHSQWDMLFELTRIRLEHLRLTFEVGCLELECSRTSAVDLSSRQLFAAPRAERAGEQAEALVARLQARLGPRALCQLHLRDEHLPEYGQSLEPPFAAMAPVPVASGPRPCWLLARPQPLRRWRGHLYWHGALQLLRGPERIHGYWWQGGAARDYFVARRDDALHCWIYRDLSDSHWYAHGIFA</sequence>
<dbReference type="GO" id="GO:0006281">
    <property type="term" value="P:DNA repair"/>
    <property type="evidence" value="ECO:0007669"/>
    <property type="project" value="TreeGrafter"/>
</dbReference>
<keyword evidence="3" id="KW-1185">Reference proteome</keyword>
<proteinExistence type="predicted"/>
<reference evidence="2" key="1">
    <citation type="submission" date="2021-02" db="EMBL/GenBank/DDBJ databases">
        <title>PHA producing bacteria isolated from coastal sediment in Guangdong, Shenzhen.</title>
        <authorList>
            <person name="Zheng W."/>
            <person name="Yu S."/>
            <person name="Huang Y."/>
        </authorList>
    </citation>
    <scope>NUCLEOTIDE SEQUENCE</scope>
    <source>
        <strain evidence="2">TN14-10</strain>
    </source>
</reference>
<dbReference type="PANTHER" id="PTHR35369:SF2">
    <property type="entry name" value="BLR3025 PROTEIN"/>
    <property type="match status" value="1"/>
</dbReference>
<keyword evidence="1" id="KW-0227">DNA damage</keyword>
<dbReference type="RefSeq" id="WP_206562602.1">
    <property type="nucleotide sequence ID" value="NZ_JAFKCZ010000026.1"/>
</dbReference>
<dbReference type="SUPFAM" id="SSF56672">
    <property type="entry name" value="DNA/RNA polymerases"/>
    <property type="match status" value="1"/>
</dbReference>
<accession>A0A939IKU6</accession>
<dbReference type="CDD" id="cd03468">
    <property type="entry name" value="PolY_like"/>
    <property type="match status" value="1"/>
</dbReference>
<evidence type="ECO:0000256" key="1">
    <source>
        <dbReference type="ARBA" id="ARBA00022763"/>
    </source>
</evidence>
<dbReference type="InterPro" id="IPR050356">
    <property type="entry name" value="SulA_CellDiv_inhibitor"/>
</dbReference>
<dbReference type="PANTHER" id="PTHR35369">
    <property type="entry name" value="BLR3025 PROTEIN-RELATED"/>
    <property type="match status" value="1"/>
</dbReference>
<dbReference type="EMBL" id="JAFKCZ010000026">
    <property type="protein sequence ID" value="MBN7799154.1"/>
    <property type="molecule type" value="Genomic_DNA"/>
</dbReference>
<dbReference type="AlphaFoldDB" id="A0A939IKU6"/>
<organism evidence="2 3">
    <name type="scientific">Parahaliea mediterranea</name>
    <dbReference type="NCBI Taxonomy" id="651086"/>
    <lineage>
        <taxon>Bacteria</taxon>
        <taxon>Pseudomonadati</taxon>
        <taxon>Pseudomonadota</taxon>
        <taxon>Gammaproteobacteria</taxon>
        <taxon>Cellvibrionales</taxon>
        <taxon>Halieaceae</taxon>
        <taxon>Parahaliea</taxon>
    </lineage>
</organism>
<gene>
    <name evidence="2" type="ORF">JYP50_21325</name>
</gene>
<evidence type="ECO:0000313" key="2">
    <source>
        <dbReference type="EMBL" id="MBN7799154.1"/>
    </source>
</evidence>
<dbReference type="Proteomes" id="UP000664303">
    <property type="component" value="Unassembled WGS sequence"/>
</dbReference>
<name>A0A939IKU6_9GAMM</name>
<evidence type="ECO:0000313" key="3">
    <source>
        <dbReference type="Proteomes" id="UP000664303"/>
    </source>
</evidence>
<comment type="caution">
    <text evidence="2">The sequence shown here is derived from an EMBL/GenBank/DDBJ whole genome shotgun (WGS) entry which is preliminary data.</text>
</comment>
<protein>
    <submittedName>
        <fullName evidence="2">DNA polymerase Y family protein</fullName>
    </submittedName>
</protein>
<dbReference type="InterPro" id="IPR043502">
    <property type="entry name" value="DNA/RNA_pol_sf"/>
</dbReference>